<dbReference type="InterPro" id="IPR012349">
    <property type="entry name" value="Split_barrel_FMN-bd"/>
</dbReference>
<evidence type="ECO:0000256" key="1">
    <source>
        <dbReference type="ARBA" id="ARBA00008710"/>
    </source>
</evidence>
<organism evidence="3">
    <name type="scientific">freshwater metagenome</name>
    <dbReference type="NCBI Taxonomy" id="449393"/>
    <lineage>
        <taxon>unclassified sequences</taxon>
        <taxon>metagenomes</taxon>
        <taxon>ecological metagenomes</taxon>
    </lineage>
</organism>
<comment type="catalytic activity">
    <reaction evidence="2">
        <text>oxidized coenzyme F420-(gamma-L-Glu)(n) + a quinol + H(+) = reduced coenzyme F420-(gamma-L-Glu)(n) + a quinone</text>
        <dbReference type="Rhea" id="RHEA:39663"/>
        <dbReference type="Rhea" id="RHEA-COMP:12939"/>
        <dbReference type="Rhea" id="RHEA-COMP:14378"/>
        <dbReference type="ChEBI" id="CHEBI:15378"/>
        <dbReference type="ChEBI" id="CHEBI:24646"/>
        <dbReference type="ChEBI" id="CHEBI:132124"/>
        <dbReference type="ChEBI" id="CHEBI:133980"/>
        <dbReference type="ChEBI" id="CHEBI:139511"/>
    </reaction>
</comment>
<comment type="similarity">
    <text evidence="1">Belongs to the F420H(2)-dependent quinone reductase family.</text>
</comment>
<evidence type="ECO:0000313" key="3">
    <source>
        <dbReference type="EMBL" id="CAB4715013.1"/>
    </source>
</evidence>
<dbReference type="Pfam" id="PF04075">
    <property type="entry name" value="F420H2_quin_red"/>
    <property type="match status" value="1"/>
</dbReference>
<sequence length="146" mass="16300">MTSEQEIVDSPTEWVADHIARYVQSNGEDGHIWQGVPTLLLTTVGKVSGANRRTALIYGRIGNDYVIVASKGGHPTHPLWYNNLVSHPTVRLQVGAEVFDATATTMAEGIDRETAWAEMARIWPGFAEYQEKTDRRIPLVQLQRIS</sequence>
<dbReference type="PANTHER" id="PTHR39428">
    <property type="entry name" value="F420H(2)-DEPENDENT QUINONE REDUCTASE RV1261C"/>
    <property type="match status" value="1"/>
</dbReference>
<accession>A0A6J6QZH1</accession>
<name>A0A6J6QZH1_9ZZZZ</name>
<gene>
    <name evidence="3" type="ORF">UFOPK2657_00706</name>
</gene>
<dbReference type="AlphaFoldDB" id="A0A6J6QZH1"/>
<dbReference type="EMBL" id="CAEZYG010000117">
    <property type="protein sequence ID" value="CAB4715013.1"/>
    <property type="molecule type" value="Genomic_DNA"/>
</dbReference>
<protein>
    <submittedName>
        <fullName evidence="3">Unannotated protein</fullName>
    </submittedName>
</protein>
<evidence type="ECO:0000256" key="2">
    <source>
        <dbReference type="ARBA" id="ARBA00049106"/>
    </source>
</evidence>
<dbReference type="GO" id="GO:0016491">
    <property type="term" value="F:oxidoreductase activity"/>
    <property type="evidence" value="ECO:0007669"/>
    <property type="project" value="InterPro"/>
</dbReference>
<dbReference type="InterPro" id="IPR004378">
    <property type="entry name" value="F420H2_quin_Rdtase"/>
</dbReference>
<proteinExistence type="inferred from homology"/>
<dbReference type="GO" id="GO:0005886">
    <property type="term" value="C:plasma membrane"/>
    <property type="evidence" value="ECO:0007669"/>
    <property type="project" value="TreeGrafter"/>
</dbReference>
<dbReference type="NCBIfam" id="TIGR00026">
    <property type="entry name" value="hi_GC_TIGR00026"/>
    <property type="match status" value="1"/>
</dbReference>
<reference evidence="3" key="1">
    <citation type="submission" date="2020-05" db="EMBL/GenBank/DDBJ databases">
        <authorList>
            <person name="Chiriac C."/>
            <person name="Salcher M."/>
            <person name="Ghai R."/>
            <person name="Kavagutti S V."/>
        </authorList>
    </citation>
    <scope>NUCLEOTIDE SEQUENCE</scope>
</reference>
<dbReference type="PANTHER" id="PTHR39428:SF1">
    <property type="entry name" value="F420H(2)-DEPENDENT QUINONE REDUCTASE RV1261C"/>
    <property type="match status" value="1"/>
</dbReference>
<dbReference type="GO" id="GO:0070967">
    <property type="term" value="F:coenzyme F420 binding"/>
    <property type="evidence" value="ECO:0007669"/>
    <property type="project" value="TreeGrafter"/>
</dbReference>
<dbReference type="Gene3D" id="2.30.110.10">
    <property type="entry name" value="Electron Transport, Fmn-binding Protein, Chain A"/>
    <property type="match status" value="1"/>
</dbReference>